<keyword evidence="7" id="KW-0573">Peptidoglycan synthesis</keyword>
<protein>
    <recommendedName>
        <fullName evidence="12">UDP-N-acetylglucosamine 1-carboxyvinyltransferase</fullName>
        <ecNumber evidence="11">2.5.1.7</ecNumber>
    </recommendedName>
    <alternativeName>
        <fullName evidence="13">Enoylpyruvate transferase</fullName>
    </alternativeName>
    <alternativeName>
        <fullName evidence="14">UDP-N-acetylglucosamine enolpyruvyl transferase</fullName>
    </alternativeName>
</protein>
<accession>A0A0G0NCF7</accession>
<dbReference type="InterPro" id="IPR050068">
    <property type="entry name" value="MurA_subfamily"/>
</dbReference>
<dbReference type="GO" id="GO:0008360">
    <property type="term" value="P:regulation of cell shape"/>
    <property type="evidence" value="ECO:0007669"/>
    <property type="project" value="UniProtKB-KW"/>
</dbReference>
<dbReference type="InterPro" id="IPR036968">
    <property type="entry name" value="Enolpyruvate_Tfrase_sf"/>
</dbReference>
<comment type="subcellular location">
    <subcellularLocation>
        <location evidence="1">Cytoplasm</location>
    </subcellularLocation>
</comment>
<keyword evidence="3" id="KW-0963">Cytoplasm</keyword>
<dbReference type="PATRIC" id="fig|1618551.3.peg.948"/>
<dbReference type="SUPFAM" id="SSF55205">
    <property type="entry name" value="EPT/RTPC-like"/>
    <property type="match status" value="1"/>
</dbReference>
<dbReference type="InterPro" id="IPR013792">
    <property type="entry name" value="RNA3'P_cycl/enolpyr_Trfase_a/b"/>
</dbReference>
<comment type="caution">
    <text evidence="17">The sequence shown here is derived from an EMBL/GenBank/DDBJ whole genome shotgun (WGS) entry which is preliminary data.</text>
</comment>
<dbReference type="PANTHER" id="PTHR43783:SF1">
    <property type="entry name" value="UDP-N-ACETYLGLUCOSAMINE 1-CARBOXYVINYLTRANSFERASE"/>
    <property type="match status" value="1"/>
</dbReference>
<organism evidence="17 18">
    <name type="scientific">Candidatus Woesebacteria bacterium GW2011_GWA1_39_21b</name>
    <dbReference type="NCBI Taxonomy" id="1618551"/>
    <lineage>
        <taxon>Bacteria</taxon>
        <taxon>Candidatus Woeseibacteriota</taxon>
    </lineage>
</organism>
<evidence type="ECO:0000256" key="14">
    <source>
        <dbReference type="ARBA" id="ARBA00042842"/>
    </source>
</evidence>
<proteinExistence type="inferred from homology"/>
<feature type="domain" description="Enolpyruvate transferase" evidence="16">
    <location>
        <begin position="7"/>
        <end position="427"/>
    </location>
</feature>
<dbReference type="EMBL" id="LBWQ01000023">
    <property type="protein sequence ID" value="KKR13148.1"/>
    <property type="molecule type" value="Genomic_DNA"/>
</dbReference>
<dbReference type="Pfam" id="PF00275">
    <property type="entry name" value="EPSP_synthase"/>
    <property type="match status" value="1"/>
</dbReference>
<dbReference type="GO" id="GO:0009252">
    <property type="term" value="P:peptidoglycan biosynthetic process"/>
    <property type="evidence" value="ECO:0007669"/>
    <property type="project" value="UniProtKB-KW"/>
</dbReference>
<evidence type="ECO:0000256" key="8">
    <source>
        <dbReference type="ARBA" id="ARBA00023306"/>
    </source>
</evidence>
<dbReference type="GO" id="GO:0071555">
    <property type="term" value="P:cell wall organization"/>
    <property type="evidence" value="ECO:0007669"/>
    <property type="project" value="UniProtKB-KW"/>
</dbReference>
<evidence type="ECO:0000256" key="11">
    <source>
        <dbReference type="ARBA" id="ARBA00039108"/>
    </source>
</evidence>
<dbReference type="InterPro" id="IPR001986">
    <property type="entry name" value="Enolpyruvate_Tfrase_dom"/>
</dbReference>
<evidence type="ECO:0000256" key="10">
    <source>
        <dbReference type="ARBA" id="ARBA00038367"/>
    </source>
</evidence>
<evidence type="ECO:0000256" key="4">
    <source>
        <dbReference type="ARBA" id="ARBA00022618"/>
    </source>
</evidence>
<keyword evidence="8" id="KW-0131">Cell cycle</keyword>
<evidence type="ECO:0000256" key="13">
    <source>
        <dbReference type="ARBA" id="ARBA00042443"/>
    </source>
</evidence>
<evidence type="ECO:0000256" key="12">
    <source>
        <dbReference type="ARBA" id="ARBA00039754"/>
    </source>
</evidence>
<evidence type="ECO:0000256" key="2">
    <source>
        <dbReference type="ARBA" id="ARBA00004752"/>
    </source>
</evidence>
<dbReference type="Proteomes" id="UP000034690">
    <property type="component" value="Unassembled WGS sequence"/>
</dbReference>
<evidence type="ECO:0000313" key="17">
    <source>
        <dbReference type="EMBL" id="KKR13148.1"/>
    </source>
</evidence>
<dbReference type="GO" id="GO:0051301">
    <property type="term" value="P:cell division"/>
    <property type="evidence" value="ECO:0007669"/>
    <property type="project" value="UniProtKB-KW"/>
</dbReference>
<keyword evidence="6" id="KW-0133">Cell shape</keyword>
<comment type="similarity">
    <text evidence="10">Belongs to the EPSP synthase family. MurA subfamily.</text>
</comment>
<dbReference type="GO" id="GO:0008760">
    <property type="term" value="F:UDP-N-acetylglucosamine 1-carboxyvinyltransferase activity"/>
    <property type="evidence" value="ECO:0007669"/>
    <property type="project" value="UniProtKB-EC"/>
</dbReference>
<evidence type="ECO:0000259" key="16">
    <source>
        <dbReference type="Pfam" id="PF00275"/>
    </source>
</evidence>
<evidence type="ECO:0000256" key="15">
    <source>
        <dbReference type="ARBA" id="ARBA00047527"/>
    </source>
</evidence>
<gene>
    <name evidence="17" type="ORF">UT40_C0023G0014</name>
</gene>
<comment type="pathway">
    <text evidence="2">Cell wall biogenesis; peptidoglycan biosynthesis.</text>
</comment>
<keyword evidence="4" id="KW-0132">Cell division</keyword>
<evidence type="ECO:0000313" key="18">
    <source>
        <dbReference type="Proteomes" id="UP000034690"/>
    </source>
</evidence>
<evidence type="ECO:0000256" key="7">
    <source>
        <dbReference type="ARBA" id="ARBA00022984"/>
    </source>
</evidence>
<comment type="catalytic activity">
    <reaction evidence="15">
        <text>phosphoenolpyruvate + UDP-N-acetyl-alpha-D-glucosamine = UDP-N-acetyl-3-O-(1-carboxyvinyl)-alpha-D-glucosamine + phosphate</text>
        <dbReference type="Rhea" id="RHEA:18681"/>
        <dbReference type="ChEBI" id="CHEBI:43474"/>
        <dbReference type="ChEBI" id="CHEBI:57705"/>
        <dbReference type="ChEBI" id="CHEBI:58702"/>
        <dbReference type="ChEBI" id="CHEBI:68483"/>
        <dbReference type="EC" id="2.5.1.7"/>
    </reaction>
</comment>
<dbReference type="Gene3D" id="3.65.10.10">
    <property type="entry name" value="Enolpyruvate transferase domain"/>
    <property type="match status" value="2"/>
</dbReference>
<sequence length="437" mass="49359">MREISIERPSKLNGKVKVQGAKNSAMKHIFVPLFTNGEFILENIPRTGSTEKHIEIIKILGAKVDWLDKNTLKINTKNVTKAKIIPKELLYYTSDANKVIPILASRFGSCLVEVDPQRSDRGGDQIGSRSFDEIIPTLKMFGIGTRYLNTRLVEFYLTSSKPFNFIQPNNSFTVSVLGLFSALFKKGESTIVNYTSVHEFDDIVEFLIAAGAKIIKTENHLQVFGPIQIKGITYKNMHDPHDLVTWISAALTTNSELTIEGIEYKKMKLQTLEKTFDKMNIDIDLHKFTTRINPQLTSIKPLKIYAGQYPLFTSEWQVLISPLLTQIQGKSEIIETTFANRMQHWNEMAKMGVKFKFFKDPKYPEIDGKPRAVKVNGPQKLYGAKVDARDVRTGAALVIAGLIAKGKTEIKNIEHIERGYENLVERLKSSGASINYV</sequence>
<evidence type="ECO:0000256" key="1">
    <source>
        <dbReference type="ARBA" id="ARBA00004496"/>
    </source>
</evidence>
<keyword evidence="5 17" id="KW-0808">Transferase</keyword>
<evidence type="ECO:0000256" key="3">
    <source>
        <dbReference type="ARBA" id="ARBA00022490"/>
    </source>
</evidence>
<evidence type="ECO:0000256" key="6">
    <source>
        <dbReference type="ARBA" id="ARBA00022960"/>
    </source>
</evidence>
<dbReference type="AlphaFoldDB" id="A0A0G0NCF7"/>
<dbReference type="EC" id="2.5.1.7" evidence="11"/>
<reference evidence="17 18" key="1">
    <citation type="journal article" date="2015" name="Nature">
        <title>rRNA introns, odd ribosomes, and small enigmatic genomes across a large radiation of phyla.</title>
        <authorList>
            <person name="Brown C.T."/>
            <person name="Hug L.A."/>
            <person name="Thomas B.C."/>
            <person name="Sharon I."/>
            <person name="Castelle C.J."/>
            <person name="Singh A."/>
            <person name="Wilkins M.J."/>
            <person name="Williams K.H."/>
            <person name="Banfield J.F."/>
        </authorList>
    </citation>
    <scope>NUCLEOTIDE SEQUENCE [LARGE SCALE GENOMIC DNA]</scope>
</reference>
<dbReference type="GO" id="GO:0005737">
    <property type="term" value="C:cytoplasm"/>
    <property type="evidence" value="ECO:0007669"/>
    <property type="project" value="UniProtKB-SubCell"/>
</dbReference>
<keyword evidence="9" id="KW-0961">Cell wall biogenesis/degradation</keyword>
<evidence type="ECO:0000256" key="9">
    <source>
        <dbReference type="ARBA" id="ARBA00023316"/>
    </source>
</evidence>
<name>A0A0G0NCF7_9BACT</name>
<dbReference type="PANTHER" id="PTHR43783">
    <property type="entry name" value="UDP-N-ACETYLGLUCOSAMINE 1-CARBOXYVINYLTRANSFERASE"/>
    <property type="match status" value="1"/>
</dbReference>
<evidence type="ECO:0000256" key="5">
    <source>
        <dbReference type="ARBA" id="ARBA00022679"/>
    </source>
</evidence>